<evidence type="ECO:0000259" key="1">
    <source>
        <dbReference type="PROSITE" id="PS50035"/>
    </source>
</evidence>
<gene>
    <name evidence="2" type="ORF">HER31_14225</name>
</gene>
<dbReference type="AlphaFoldDB" id="A0A6H1UH43"/>
<accession>A0A6H1UH43</accession>
<proteinExistence type="predicted"/>
<dbReference type="InterPro" id="IPR001736">
    <property type="entry name" value="PLipase_D/transphosphatidylase"/>
</dbReference>
<dbReference type="Gene3D" id="3.30.870.10">
    <property type="entry name" value="Endonuclease Chain A"/>
    <property type="match status" value="2"/>
</dbReference>
<dbReference type="PANTHER" id="PTHR21248">
    <property type="entry name" value="CARDIOLIPIN SYNTHASE"/>
    <property type="match status" value="1"/>
</dbReference>
<name>A0A6H1UH43_9GAMM</name>
<dbReference type="PROSITE" id="PS51257">
    <property type="entry name" value="PROKAR_LIPOPROTEIN"/>
    <property type="match status" value="1"/>
</dbReference>
<dbReference type="InterPro" id="IPR025202">
    <property type="entry name" value="PLD-like_dom"/>
</dbReference>
<feature type="domain" description="PLD phosphodiesterase" evidence="1">
    <location>
        <begin position="413"/>
        <end position="440"/>
    </location>
</feature>
<sequence length="522" mass="58417">MKRILNVLMLLSGVLLTVGCSSIPIEQHAQPSFARNQHQPSHLKDVLAASLQQHSGQSGFAIISEAQQALQSRLAMANVAEHSLDMQYYIWHDDLSGVALLSAIYRAAERGVRVRTLLDDYTVLTADADLARIANHPNIEIKLYNPYGKRRSGSFARTLAFFGEFGRLNHRMHNKLMVADNQLAITGGRNIGDEYFGLSDRKNFVDIDMFAVGPVVHDLSNSFDRYWNSDWAVSIDSIRSFDPFSGELEILSAAEIEQVLQQRMQGYPTAPYTIEMDRQQLLAQVETIPSLLRWSHATVTADPPRKDLEQQLEPLAVIELLTQLGANAEHEILISSPYFIPGTIMVDGLSQLNQRGVEVKVLTNSLRTNDVAAAHYGYANIREQVLATGTKVYELRTDSAPGSLTQPQSKRGVELGLHAKVAVYDRRWVYIGTANLDPRSQLLNTEMGVVVDDPILAQQLAKQLLGLMTQKSAYRLHHQQAATCWFWIDNNNFEQQCSEPNVGWGDALMMKLVELLPIEEQL</sequence>
<dbReference type="Proteomes" id="UP000501602">
    <property type="component" value="Chromosome"/>
</dbReference>
<dbReference type="GO" id="GO:0030572">
    <property type="term" value="F:phosphatidyltransferase activity"/>
    <property type="evidence" value="ECO:0007669"/>
    <property type="project" value="UniProtKB-ARBA"/>
</dbReference>
<dbReference type="PANTHER" id="PTHR21248:SF12">
    <property type="entry name" value="CARDIOLIPIN SYNTHASE C"/>
    <property type="match status" value="1"/>
</dbReference>
<dbReference type="KEGG" id="fes:HER31_14225"/>
<dbReference type="EMBL" id="CP051180">
    <property type="protein sequence ID" value="QIZ77949.1"/>
    <property type="molecule type" value="Genomic_DNA"/>
</dbReference>
<evidence type="ECO:0000313" key="2">
    <source>
        <dbReference type="EMBL" id="QIZ77949.1"/>
    </source>
</evidence>
<reference evidence="2 3" key="1">
    <citation type="submission" date="2020-04" db="EMBL/GenBank/DDBJ databases">
        <title>Ferrimonas sp. S7 isolated from sea water.</title>
        <authorList>
            <person name="Bae S.S."/>
            <person name="Baek K."/>
        </authorList>
    </citation>
    <scope>NUCLEOTIDE SEQUENCE [LARGE SCALE GENOMIC DNA]</scope>
    <source>
        <strain evidence="2 3">S7</strain>
    </source>
</reference>
<dbReference type="SMART" id="SM00155">
    <property type="entry name" value="PLDc"/>
    <property type="match status" value="2"/>
</dbReference>
<dbReference type="Pfam" id="PF13091">
    <property type="entry name" value="PLDc_2"/>
    <property type="match status" value="2"/>
</dbReference>
<dbReference type="RefSeq" id="WP_168661433.1">
    <property type="nucleotide sequence ID" value="NZ_CP051180.1"/>
</dbReference>
<dbReference type="SUPFAM" id="SSF56024">
    <property type="entry name" value="Phospholipase D/nuclease"/>
    <property type="match status" value="2"/>
</dbReference>
<dbReference type="CDD" id="cd09113">
    <property type="entry name" value="PLDc_ymdC_like_2"/>
    <property type="match status" value="1"/>
</dbReference>
<dbReference type="CDD" id="cd09111">
    <property type="entry name" value="PLDc_ymdC_like_1"/>
    <property type="match status" value="1"/>
</dbReference>
<evidence type="ECO:0000313" key="3">
    <source>
        <dbReference type="Proteomes" id="UP000501602"/>
    </source>
</evidence>
<feature type="domain" description="PLD phosphodiesterase" evidence="1">
    <location>
        <begin position="168"/>
        <end position="195"/>
    </location>
</feature>
<dbReference type="PROSITE" id="PS50035">
    <property type="entry name" value="PLD"/>
    <property type="match status" value="2"/>
</dbReference>
<protein>
    <submittedName>
        <fullName evidence="2">Phospholipase D family protein</fullName>
    </submittedName>
</protein>
<organism evidence="2 3">
    <name type="scientific">Ferrimonas lipolytica</name>
    <dbReference type="NCBI Taxonomy" id="2724191"/>
    <lineage>
        <taxon>Bacteria</taxon>
        <taxon>Pseudomonadati</taxon>
        <taxon>Pseudomonadota</taxon>
        <taxon>Gammaproteobacteria</taxon>
        <taxon>Alteromonadales</taxon>
        <taxon>Ferrimonadaceae</taxon>
        <taxon>Ferrimonas</taxon>
    </lineage>
</organism>
<dbReference type="GO" id="GO:0032049">
    <property type="term" value="P:cardiolipin biosynthetic process"/>
    <property type="evidence" value="ECO:0007669"/>
    <property type="project" value="UniProtKB-ARBA"/>
</dbReference>
<keyword evidence="3" id="KW-1185">Reference proteome</keyword>